<organism evidence="4 5">
    <name type="scientific">Streptacidiphilus pinicola</name>
    <dbReference type="NCBI Taxonomy" id="2219663"/>
    <lineage>
        <taxon>Bacteria</taxon>
        <taxon>Bacillati</taxon>
        <taxon>Actinomycetota</taxon>
        <taxon>Actinomycetes</taxon>
        <taxon>Kitasatosporales</taxon>
        <taxon>Streptomycetaceae</taxon>
        <taxon>Streptacidiphilus</taxon>
    </lineage>
</organism>
<feature type="transmembrane region" description="Helical" evidence="2">
    <location>
        <begin position="37"/>
        <end position="56"/>
    </location>
</feature>
<dbReference type="PANTHER" id="PTHR43446:SF1">
    <property type="entry name" value="BAND 7 DOMAIN-CONTAINING PROTEIN"/>
    <property type="match status" value="1"/>
</dbReference>
<evidence type="ECO:0000259" key="3">
    <source>
        <dbReference type="Pfam" id="PF01145"/>
    </source>
</evidence>
<dbReference type="Pfam" id="PF01145">
    <property type="entry name" value="Band_7"/>
    <property type="match status" value="1"/>
</dbReference>
<sequence>MDHVDQPAERQVTAPWAVRRPPRSDAELRERPARGVLPGWAALLAILAAAPLALLVQARRATGLPAWVPGGQALHAGGPVIPERPAVALLALCGAVVVVAFFGLMANPLGTARVLSRWGGYRGTVRRSGLLWVNPLLKRRAIDVRIRHWRSEPIAATDREGSPITAELIIVWQVKDTARARFSVDDHGKHLAMSAESVFARTVSTLPCDSFAQPGPSLRDGQWLGGELTRLLGAEMAPVGVAVYSVQAVGLGYRPDFADSMRRRRIAELDAGTRDVIVGDAVETAALTLRQLERSEGITLDDTFRAELTRDLVTAFLSVRVSPPAAGAGAGVGVGVVGAGFAADGSADASATGPDRPSGPAAVSAAAAAVGRPAPGSAAALPDATAAWGRPAPGSVTVVPLAGQPDEAGRLSVPHRSATALSSRGRLRFGRSRVVTRGAGEQDLSATKTAPPAPRQEPAADLP</sequence>
<keyword evidence="5" id="KW-1185">Reference proteome</keyword>
<dbReference type="EMBL" id="QKYN01000162">
    <property type="protein sequence ID" value="RAG81372.1"/>
    <property type="molecule type" value="Genomic_DNA"/>
</dbReference>
<dbReference type="AlphaFoldDB" id="A0A2X0I8V1"/>
<dbReference type="InterPro" id="IPR036013">
    <property type="entry name" value="Band_7/SPFH_dom_sf"/>
</dbReference>
<evidence type="ECO:0000313" key="4">
    <source>
        <dbReference type="EMBL" id="RAG81372.1"/>
    </source>
</evidence>
<proteinExistence type="predicted"/>
<evidence type="ECO:0000256" key="1">
    <source>
        <dbReference type="SAM" id="MobiDB-lite"/>
    </source>
</evidence>
<dbReference type="Gene3D" id="3.30.479.30">
    <property type="entry name" value="Band 7 domain"/>
    <property type="match status" value="1"/>
</dbReference>
<feature type="region of interest" description="Disordered" evidence="1">
    <location>
        <begin position="1"/>
        <end position="28"/>
    </location>
</feature>
<protein>
    <recommendedName>
        <fullName evidence="3">Band 7 domain-containing protein</fullName>
    </recommendedName>
</protein>
<feature type="domain" description="Band 7" evidence="3">
    <location>
        <begin position="112"/>
        <end position="271"/>
    </location>
</feature>
<keyword evidence="2" id="KW-1133">Transmembrane helix</keyword>
<keyword evidence="2" id="KW-0472">Membrane</keyword>
<feature type="transmembrane region" description="Helical" evidence="2">
    <location>
        <begin position="86"/>
        <end position="106"/>
    </location>
</feature>
<gene>
    <name evidence="4" type="ORF">DN069_33145</name>
</gene>
<keyword evidence="2" id="KW-0812">Transmembrane</keyword>
<accession>A0A2X0I8V1</accession>
<evidence type="ECO:0000256" key="2">
    <source>
        <dbReference type="SAM" id="Phobius"/>
    </source>
</evidence>
<name>A0A2X0I8V1_9ACTN</name>
<feature type="region of interest" description="Disordered" evidence="1">
    <location>
        <begin position="407"/>
        <end position="463"/>
    </location>
</feature>
<evidence type="ECO:0000313" key="5">
    <source>
        <dbReference type="Proteomes" id="UP000248889"/>
    </source>
</evidence>
<comment type="caution">
    <text evidence="4">The sequence shown here is derived from an EMBL/GenBank/DDBJ whole genome shotgun (WGS) entry which is preliminary data.</text>
</comment>
<reference evidence="4 5" key="1">
    <citation type="submission" date="2018-06" db="EMBL/GenBank/DDBJ databases">
        <title>Streptacidiphilus pinicola sp. nov., isolated from pine grove soil.</title>
        <authorList>
            <person name="Roh S.G."/>
            <person name="Park S."/>
            <person name="Kim M.-K."/>
            <person name="Yun B.-R."/>
            <person name="Park J."/>
            <person name="Kim M.J."/>
            <person name="Kim Y.S."/>
            <person name="Kim S.B."/>
        </authorList>
    </citation>
    <scope>NUCLEOTIDE SEQUENCE [LARGE SCALE GENOMIC DNA]</scope>
    <source>
        <strain evidence="4 5">MMS16-CNU450</strain>
    </source>
</reference>
<dbReference type="SUPFAM" id="SSF117892">
    <property type="entry name" value="Band 7/SPFH domain"/>
    <property type="match status" value="1"/>
</dbReference>
<dbReference type="PANTHER" id="PTHR43446">
    <property type="entry name" value="MEMBRANE PROTEIN-RELATED"/>
    <property type="match status" value="1"/>
</dbReference>
<dbReference type="Proteomes" id="UP000248889">
    <property type="component" value="Unassembled WGS sequence"/>
</dbReference>
<dbReference type="InterPro" id="IPR001107">
    <property type="entry name" value="Band_7"/>
</dbReference>